<dbReference type="RefSeq" id="WP_067996260.1">
    <property type="nucleotide sequence ID" value="NZ_CP015596.1"/>
</dbReference>
<dbReference type="Gene3D" id="3.40.50.720">
    <property type="entry name" value="NAD(P)-binding Rossmann-like Domain"/>
    <property type="match status" value="1"/>
</dbReference>
<protein>
    <submittedName>
        <fullName evidence="1">Ergot alkaloid biosynthesis protein</fullName>
    </submittedName>
</protein>
<dbReference type="AlphaFoldDB" id="A0A172UMH0"/>
<dbReference type="STRING" id="1682113.A7U43_14175"/>
<sequence>MTGTVLVLGATGSTGSAVIDGLRGRGLAVRTATRASAAPTSYEHVRFDWSDPATHPVALDGVERIYLVAPVGVADLIGIVGPFLERARIGGVRRVVVLSSSAVQTGDPGLGEVAAAVRESLPEWEILRPSWFMQNFVGNHPIADSIRAGGEFHTSAGNGRLPFIDARDIGNVAAQLLTRSHSGNSEHRLTGPEALSYDDAASVLQDTTGRPLRHHAVSADQHIRFLVNAGYAPEFASVLATLDARVRSGAESTVTDTVEQLTGRVPRSFRDFVSSRQCVPK</sequence>
<dbReference type="PANTHER" id="PTHR43162">
    <property type="match status" value="1"/>
</dbReference>
<evidence type="ECO:0000313" key="1">
    <source>
        <dbReference type="EMBL" id="ANE80305.1"/>
    </source>
</evidence>
<proteinExistence type="predicted"/>
<dbReference type="KEGG" id="madi:A7U43_14175"/>
<gene>
    <name evidence="1" type="ORF">A7U43_14175</name>
</gene>
<organism evidence="1 2">
    <name type="scientific">Mycobacterium adipatum</name>
    <dbReference type="NCBI Taxonomy" id="1682113"/>
    <lineage>
        <taxon>Bacteria</taxon>
        <taxon>Bacillati</taxon>
        <taxon>Actinomycetota</taxon>
        <taxon>Actinomycetes</taxon>
        <taxon>Mycobacteriales</taxon>
        <taxon>Mycobacteriaceae</taxon>
        <taxon>Mycobacterium</taxon>
    </lineage>
</organism>
<dbReference type="PANTHER" id="PTHR43162:SF1">
    <property type="entry name" value="PRESTALK A DIFFERENTIATION PROTEIN A"/>
    <property type="match status" value="1"/>
</dbReference>
<keyword evidence="2" id="KW-1185">Reference proteome</keyword>
<name>A0A172UMH0_9MYCO</name>
<dbReference type="Proteomes" id="UP000077143">
    <property type="component" value="Chromosome"/>
</dbReference>
<dbReference type="OrthoDB" id="3510772at2"/>
<reference evidence="1 2" key="1">
    <citation type="submission" date="2016-05" db="EMBL/GenBank/DDBJ databases">
        <title>Complete genome sequence of a phthalic acid esters degrading Mycobacterium sp. YC-RL4.</title>
        <authorList>
            <person name="Ren L."/>
            <person name="Fan S."/>
            <person name="Ruth N."/>
            <person name="Jia Y."/>
            <person name="Wang J."/>
            <person name="Qiao C."/>
        </authorList>
    </citation>
    <scope>NUCLEOTIDE SEQUENCE [LARGE SCALE GENOMIC DNA]</scope>
    <source>
        <strain evidence="1 2">YC-RL4</strain>
    </source>
</reference>
<dbReference type="Gene3D" id="3.90.25.10">
    <property type="entry name" value="UDP-galactose 4-epimerase, domain 1"/>
    <property type="match status" value="1"/>
</dbReference>
<dbReference type="SUPFAM" id="SSF51735">
    <property type="entry name" value="NAD(P)-binding Rossmann-fold domains"/>
    <property type="match status" value="1"/>
</dbReference>
<dbReference type="EMBL" id="CP015596">
    <property type="protein sequence ID" value="ANE80305.1"/>
    <property type="molecule type" value="Genomic_DNA"/>
</dbReference>
<accession>A0A172UMH0</accession>
<evidence type="ECO:0000313" key="2">
    <source>
        <dbReference type="Proteomes" id="UP000077143"/>
    </source>
</evidence>
<dbReference type="InterPro" id="IPR051604">
    <property type="entry name" value="Ergot_Alk_Oxidoreductase"/>
</dbReference>
<dbReference type="InterPro" id="IPR036291">
    <property type="entry name" value="NAD(P)-bd_dom_sf"/>
</dbReference>